<dbReference type="InterPro" id="IPR037046">
    <property type="entry name" value="AlkA_N_sf"/>
</dbReference>
<dbReference type="InterPro" id="IPR004026">
    <property type="entry name" value="Ada_DNA_repair_Zn-bd"/>
</dbReference>
<dbReference type="GO" id="GO:0043916">
    <property type="term" value="F:DNA-7-methylguanine glycosylase activity"/>
    <property type="evidence" value="ECO:0007669"/>
    <property type="project" value="TreeGrafter"/>
</dbReference>
<dbReference type="GO" id="GO:0005737">
    <property type="term" value="C:cytoplasm"/>
    <property type="evidence" value="ECO:0007669"/>
    <property type="project" value="TreeGrafter"/>
</dbReference>
<evidence type="ECO:0000256" key="9">
    <source>
        <dbReference type="ARBA" id="ARBA00023204"/>
    </source>
</evidence>
<keyword evidence="7" id="KW-0010">Activator</keyword>
<dbReference type="Gene3D" id="1.10.10.60">
    <property type="entry name" value="Homeodomain-like"/>
    <property type="match status" value="1"/>
</dbReference>
<dbReference type="SMART" id="SM00478">
    <property type="entry name" value="ENDO3c"/>
    <property type="match status" value="1"/>
</dbReference>
<dbReference type="Pfam" id="PF02805">
    <property type="entry name" value="Ada_Zn_binding"/>
    <property type="match status" value="1"/>
</dbReference>
<dbReference type="PANTHER" id="PTHR43003:SF13">
    <property type="entry name" value="DNA-3-METHYLADENINE GLYCOSYLASE 2"/>
    <property type="match status" value="1"/>
</dbReference>
<dbReference type="GO" id="GO:0008270">
    <property type="term" value="F:zinc ion binding"/>
    <property type="evidence" value="ECO:0007669"/>
    <property type="project" value="InterPro"/>
</dbReference>
<comment type="catalytic activity">
    <reaction evidence="1">
        <text>Hydrolysis of alkylated DNA, releasing 3-methyladenine, 3-methylguanine, 7-methylguanine and 7-methyladenine.</text>
        <dbReference type="EC" id="3.2.2.21"/>
    </reaction>
</comment>
<dbReference type="Gene3D" id="1.10.1670.10">
    <property type="entry name" value="Helix-hairpin-Helix base-excision DNA repair enzymes (C-terminal)"/>
    <property type="match status" value="1"/>
</dbReference>
<dbReference type="Pfam" id="PF12833">
    <property type="entry name" value="HTH_18"/>
    <property type="match status" value="1"/>
</dbReference>
<dbReference type="EMBL" id="JABFRW010000180">
    <property type="protein sequence ID" value="NOT35205.1"/>
    <property type="molecule type" value="Genomic_DNA"/>
</dbReference>
<proteinExistence type="predicted"/>
<accession>A0A849ST22</accession>
<dbReference type="AlphaFoldDB" id="A0A849ST22"/>
<gene>
    <name evidence="11" type="ORF">HOP12_13745</name>
</gene>
<dbReference type="InterPro" id="IPR051912">
    <property type="entry name" value="Alkylbase_DNA_Glycosylase/TA"/>
</dbReference>
<dbReference type="Proteomes" id="UP000580839">
    <property type="component" value="Unassembled WGS sequence"/>
</dbReference>
<dbReference type="GO" id="GO:0043565">
    <property type="term" value="F:sequence-specific DNA binding"/>
    <property type="evidence" value="ECO:0007669"/>
    <property type="project" value="InterPro"/>
</dbReference>
<evidence type="ECO:0000259" key="10">
    <source>
        <dbReference type="PROSITE" id="PS01124"/>
    </source>
</evidence>
<name>A0A849ST22_UNCEI</name>
<keyword evidence="5" id="KW-0227">DNA damage</keyword>
<dbReference type="InterPro" id="IPR011257">
    <property type="entry name" value="DNA_glycosylase"/>
</dbReference>
<keyword evidence="9" id="KW-0234">DNA repair</keyword>
<dbReference type="InterPro" id="IPR023170">
    <property type="entry name" value="HhH_base_excis_C"/>
</dbReference>
<dbReference type="Gene3D" id="1.10.340.30">
    <property type="entry name" value="Hypothetical protein, domain 2"/>
    <property type="match status" value="1"/>
</dbReference>
<dbReference type="SUPFAM" id="SSF55945">
    <property type="entry name" value="TATA-box binding protein-like"/>
    <property type="match status" value="1"/>
</dbReference>
<dbReference type="InterPro" id="IPR009057">
    <property type="entry name" value="Homeodomain-like_sf"/>
</dbReference>
<protein>
    <recommendedName>
        <fullName evidence="3">DNA-3-methyladenine glycosylase II</fullName>
        <ecNumber evidence="3">3.2.2.21</ecNumber>
    </recommendedName>
</protein>
<keyword evidence="8" id="KW-0804">Transcription</keyword>
<organism evidence="11 12">
    <name type="scientific">Eiseniibacteriota bacterium</name>
    <dbReference type="NCBI Taxonomy" id="2212470"/>
    <lineage>
        <taxon>Bacteria</taxon>
        <taxon>Candidatus Eiseniibacteriota</taxon>
    </lineage>
</organism>
<dbReference type="GO" id="GO:0032259">
    <property type="term" value="P:methylation"/>
    <property type="evidence" value="ECO:0007669"/>
    <property type="project" value="UniProtKB-KW"/>
</dbReference>
<dbReference type="PANTHER" id="PTHR43003">
    <property type="entry name" value="DNA-3-METHYLADENINE GLYCOSYLASE"/>
    <property type="match status" value="1"/>
</dbReference>
<dbReference type="SUPFAM" id="SSF48150">
    <property type="entry name" value="DNA-glycosylase"/>
    <property type="match status" value="1"/>
</dbReference>
<feature type="domain" description="HTH araC/xylS-type" evidence="10">
    <location>
        <begin position="86"/>
        <end position="184"/>
    </location>
</feature>
<dbReference type="InterPro" id="IPR003265">
    <property type="entry name" value="HhH-GPD_domain"/>
</dbReference>
<comment type="cofactor">
    <cofactor evidence="2">
        <name>Zn(2+)</name>
        <dbReference type="ChEBI" id="CHEBI:29105"/>
    </cofactor>
</comment>
<keyword evidence="6" id="KW-0805">Transcription regulation</keyword>
<dbReference type="GO" id="GO:0008725">
    <property type="term" value="F:DNA-3-methyladenine glycosylase activity"/>
    <property type="evidence" value="ECO:0007669"/>
    <property type="project" value="TreeGrafter"/>
</dbReference>
<evidence type="ECO:0000256" key="8">
    <source>
        <dbReference type="ARBA" id="ARBA00023163"/>
    </source>
</evidence>
<dbReference type="GO" id="GO:0008168">
    <property type="term" value="F:methyltransferase activity"/>
    <property type="evidence" value="ECO:0007669"/>
    <property type="project" value="UniProtKB-KW"/>
</dbReference>
<evidence type="ECO:0000313" key="11">
    <source>
        <dbReference type="EMBL" id="NOT35205.1"/>
    </source>
</evidence>
<comment type="caution">
    <text evidence="11">The sequence shown here is derived from an EMBL/GenBank/DDBJ whole genome shotgun (WGS) entry which is preliminary data.</text>
</comment>
<dbReference type="Pfam" id="PF00730">
    <property type="entry name" value="HhH-GPD"/>
    <property type="match status" value="1"/>
</dbReference>
<dbReference type="InterPro" id="IPR035451">
    <property type="entry name" value="Ada-like_dom_sf"/>
</dbReference>
<evidence type="ECO:0000256" key="5">
    <source>
        <dbReference type="ARBA" id="ARBA00022763"/>
    </source>
</evidence>
<dbReference type="GO" id="GO:0032993">
    <property type="term" value="C:protein-DNA complex"/>
    <property type="evidence" value="ECO:0007669"/>
    <property type="project" value="TreeGrafter"/>
</dbReference>
<dbReference type="GO" id="GO:0006307">
    <property type="term" value="P:DNA alkylation repair"/>
    <property type="evidence" value="ECO:0007669"/>
    <property type="project" value="TreeGrafter"/>
</dbReference>
<evidence type="ECO:0000313" key="12">
    <source>
        <dbReference type="Proteomes" id="UP000580839"/>
    </source>
</evidence>
<evidence type="ECO:0000256" key="3">
    <source>
        <dbReference type="ARBA" id="ARBA00012000"/>
    </source>
</evidence>
<dbReference type="InterPro" id="IPR018060">
    <property type="entry name" value="HTH_AraC"/>
</dbReference>
<dbReference type="GO" id="GO:0003700">
    <property type="term" value="F:DNA-binding transcription factor activity"/>
    <property type="evidence" value="ECO:0007669"/>
    <property type="project" value="InterPro"/>
</dbReference>
<keyword evidence="4" id="KW-0808">Transferase</keyword>
<evidence type="ECO:0000256" key="4">
    <source>
        <dbReference type="ARBA" id="ARBA00022603"/>
    </source>
</evidence>
<dbReference type="SUPFAM" id="SSF46689">
    <property type="entry name" value="Homeodomain-like"/>
    <property type="match status" value="1"/>
</dbReference>
<reference evidence="11 12" key="1">
    <citation type="submission" date="2020-04" db="EMBL/GenBank/DDBJ databases">
        <title>Metagenomic profiling of ammonia- and methane-oxidizing microorganisms in a Dutch drinking water treatment plant.</title>
        <authorList>
            <person name="Poghosyan L."/>
            <person name="Leucker S."/>
        </authorList>
    </citation>
    <scope>NUCLEOTIDE SEQUENCE [LARGE SCALE GENOMIC DNA]</scope>
    <source>
        <strain evidence="11">S-RSF-IL-03</strain>
    </source>
</reference>
<dbReference type="CDD" id="cd00056">
    <property type="entry name" value="ENDO3c"/>
    <property type="match status" value="1"/>
</dbReference>
<dbReference type="GO" id="GO:0032131">
    <property type="term" value="F:alkylated DNA binding"/>
    <property type="evidence" value="ECO:0007669"/>
    <property type="project" value="TreeGrafter"/>
</dbReference>
<keyword evidence="4" id="KW-0489">Methyltransferase</keyword>
<dbReference type="EC" id="3.2.2.21" evidence="3"/>
<dbReference type="InterPro" id="IPR010316">
    <property type="entry name" value="AlkA_N"/>
</dbReference>
<evidence type="ECO:0000256" key="1">
    <source>
        <dbReference type="ARBA" id="ARBA00000086"/>
    </source>
</evidence>
<evidence type="ECO:0000256" key="7">
    <source>
        <dbReference type="ARBA" id="ARBA00023159"/>
    </source>
</evidence>
<sequence>MPPQDICYRALEARDRRFEGRFVTAVLTTHIYCRPGCPARIPARRNVRFYACPAAAEGAGFRPCLRCRPDATAGSPAGAGTSATVTRALRLIEDGVLDRDGVEGLADRLGVTDRWLRRLFDEQLGASPLAVARTRRVHFARRLIDDGVMPLEDIAQASGFGSARRLRAAIRATFHRSPAELRGRRAPADFADLGGQVLRLPARAPFDPHPIFAFFGGRAIPGVEAVADGVYRRTAEIDGDVGVLEVRAAPGDDALLVRWSGSSPRGLLSIATRVGRMFDLAADVRLIGTTLARDPKLAVRWPRSGVRVPSGWDAFEVAVRALLGQQVSVAAARTLAGRLVARCATPLAASDAAALTHVFPTPHAVGQANLDKLGLPQSRIDALQGMARAVADGSLVLAAPEGVDAFVEHFSRLPGIGRWTAEYVAMRALAEPDAFPAGDLGVRKALAMNGRLPSERETRAIAEAWRPWRAYAALALWRDLSKPKPSNSKPRRRS</sequence>
<dbReference type="Pfam" id="PF06029">
    <property type="entry name" value="AlkA_N"/>
    <property type="match status" value="1"/>
</dbReference>
<dbReference type="GO" id="GO:0006285">
    <property type="term" value="P:base-excision repair, AP site formation"/>
    <property type="evidence" value="ECO:0007669"/>
    <property type="project" value="TreeGrafter"/>
</dbReference>
<dbReference type="PROSITE" id="PS01124">
    <property type="entry name" value="HTH_ARAC_FAMILY_2"/>
    <property type="match status" value="1"/>
</dbReference>
<evidence type="ECO:0000256" key="6">
    <source>
        <dbReference type="ARBA" id="ARBA00023015"/>
    </source>
</evidence>
<dbReference type="SMART" id="SM01009">
    <property type="entry name" value="AlkA_N"/>
    <property type="match status" value="1"/>
</dbReference>
<evidence type="ECO:0000256" key="2">
    <source>
        <dbReference type="ARBA" id="ARBA00001947"/>
    </source>
</evidence>
<dbReference type="SUPFAM" id="SSF57884">
    <property type="entry name" value="Ada DNA repair protein, N-terminal domain (N-Ada 10)"/>
    <property type="match status" value="1"/>
</dbReference>
<dbReference type="Gene3D" id="3.30.310.20">
    <property type="entry name" value="DNA-3-methyladenine glycosylase AlkA, N-terminal domain"/>
    <property type="match status" value="1"/>
</dbReference>
<dbReference type="SMART" id="SM00342">
    <property type="entry name" value="HTH_ARAC"/>
    <property type="match status" value="1"/>
</dbReference>
<dbReference type="Gene3D" id="3.40.10.10">
    <property type="entry name" value="DNA Methylphosphotriester Repair Domain"/>
    <property type="match status" value="1"/>
</dbReference>